<keyword evidence="2" id="KW-1185">Reference proteome</keyword>
<evidence type="ECO:0000313" key="1">
    <source>
        <dbReference type="EMBL" id="AWK15625.1"/>
    </source>
</evidence>
<dbReference type="OrthoDB" id="10017640at2"/>
<sequence>MTASSHMSKNNPIDESRVKADVALQRTVSKDEAMKNFMTNKEKEEIKVVVPPPTEPSDVTVSTASKNTPPIPAIQTVHLLFRSYRMGVFSPLFRVFSRRD</sequence>
<dbReference type="Proteomes" id="UP000261875">
    <property type="component" value="Plasmid p5D_Fsymbiotica-2"/>
</dbReference>
<protein>
    <submittedName>
        <fullName evidence="1">Uncharacterized protein</fullName>
    </submittedName>
</protein>
<keyword evidence="1" id="KW-0614">Plasmid</keyword>
<organism evidence="1 2">
    <name type="scientific">Candidatus Fukatsuia symbiotica</name>
    <dbReference type="NCBI Taxonomy" id="1878942"/>
    <lineage>
        <taxon>Bacteria</taxon>
        <taxon>Pseudomonadati</taxon>
        <taxon>Pseudomonadota</taxon>
        <taxon>Gammaproteobacteria</taxon>
        <taxon>Enterobacterales</taxon>
        <taxon>Yersiniaceae</taxon>
        <taxon>Candidatus Fukatsuia</taxon>
    </lineage>
</organism>
<evidence type="ECO:0000313" key="2">
    <source>
        <dbReference type="Proteomes" id="UP000261875"/>
    </source>
</evidence>
<dbReference type="AlphaFoldDB" id="A0A2U8IBB8"/>
<proteinExistence type="predicted"/>
<dbReference type="EMBL" id="CP021661">
    <property type="protein sequence ID" value="AWK15625.1"/>
    <property type="molecule type" value="Genomic_DNA"/>
</dbReference>
<gene>
    <name evidence="1" type="ORF">CCS41_14520</name>
</gene>
<name>A0A2U8IBB8_9GAMM</name>
<geneLocation type="plasmid" evidence="1 2">
    <name>p5D_Fsymbiotica-2</name>
</geneLocation>
<reference evidence="1 2" key="1">
    <citation type="submission" date="2017-05" db="EMBL/GenBank/DDBJ databases">
        <title>Genome sequence of Candidatus Fukatsuia symbiotica and Candidatus Hamiltonella defensa from Acyrthosiphon pisum strain 5D.</title>
        <authorList>
            <person name="Patel V.A."/>
            <person name="Chevignon G."/>
            <person name="Russell J.A."/>
            <person name="Oliver K.M."/>
        </authorList>
    </citation>
    <scope>NUCLEOTIDE SEQUENCE [LARGE SCALE GENOMIC DNA]</scope>
    <source>
        <strain evidence="1 2">5D</strain>
        <plasmid evidence="1 2">p5D_Fsymbiotica-2</plasmid>
    </source>
</reference>
<accession>A0A2U8IBB8</accession>
<dbReference type="KEGG" id="fsm:CCS41_14520"/>